<comment type="similarity">
    <text evidence="2">Belongs to the tryptophan 2-monooxygenase family.</text>
</comment>
<evidence type="ECO:0000256" key="4">
    <source>
        <dbReference type="ARBA" id="ARBA00017871"/>
    </source>
</evidence>
<dbReference type="EMBL" id="BAABBN010000004">
    <property type="protein sequence ID" value="GAA3919323.1"/>
    <property type="molecule type" value="Genomic_DNA"/>
</dbReference>
<evidence type="ECO:0000313" key="9">
    <source>
        <dbReference type="Proteomes" id="UP001501565"/>
    </source>
</evidence>
<accession>A0ABP7MBV2</accession>
<evidence type="ECO:0000256" key="6">
    <source>
        <dbReference type="ARBA" id="ARBA00047321"/>
    </source>
</evidence>
<feature type="domain" description="Amine oxidase" evidence="7">
    <location>
        <begin position="57"/>
        <end position="602"/>
    </location>
</feature>
<protein>
    <recommendedName>
        <fullName evidence="4">Tryptophan 2-monooxygenase</fullName>
        <ecNumber evidence="3">1.13.12.3</ecNumber>
    </recommendedName>
</protein>
<dbReference type="PANTHER" id="PTHR10742">
    <property type="entry name" value="FLAVIN MONOAMINE OXIDASE"/>
    <property type="match status" value="1"/>
</dbReference>
<dbReference type="Gene3D" id="3.90.660.10">
    <property type="match status" value="2"/>
</dbReference>
<dbReference type="InterPro" id="IPR036188">
    <property type="entry name" value="FAD/NAD-bd_sf"/>
</dbReference>
<sequence>MSKNTSRADFFKSNPAAKAWSVLDDAANKQMGVTSGCPKLEEGCFKGKTAIIIGSGVSGLTTAYELLAKKTGMKVTILEAQNRTGGRCLTLRTGDTLVQDQDSELFHSKKGSTQVVRFDRPQGDNEPYLNAGPGRIPSGHKRLLQYLKTFGVDVEVYVMDSASNLVQTTEGYGGNPVVSRRLDHNTRGHVAEMVYKNADVLINGLNSDCSDEEKSSQVEKLKDLMVSFGDLSPNGDYNVGAAPDGQDENLKASDRAGFSVLPGVDSGVVAEMLNLNSLLDSEFWKVNFYQPQDFLWQPTLFQPVGGMDQVQHAFAQQVAALGGTIHLNSPVKKIDWDEENQQFEVHVAQLGSDQCEVLKADYCFSNVAIPFLEKMLSDRLQGAGANKGFDESFKSGLKAVYKAQNTPELKDGFPDRFLACTTKIGWQAERSLWQGGPVATCHDEHLKRPDSEKGVVPIFGGISRTDNEIVQIWYPSNDYHDQKGILTGCYNYSKNAYEMGNLPIDKRLERARDGAKLFGKEFGAGLENGVAIAWQHMPYIKGGWAQWHLVGENTAESVHHFNHLTQGTGVDGSKQPNFFIVGDQLSSLPGWQEGAIVAALNALSRAADCSLPIPHLASLPDTRVMVEGV</sequence>
<evidence type="ECO:0000313" key="8">
    <source>
        <dbReference type="EMBL" id="GAA3919323.1"/>
    </source>
</evidence>
<dbReference type="EC" id="1.13.12.3" evidence="3"/>
<dbReference type="SUPFAM" id="SSF54373">
    <property type="entry name" value="FAD-linked reductases, C-terminal domain"/>
    <property type="match status" value="1"/>
</dbReference>
<proteinExistence type="inferred from homology"/>
<evidence type="ECO:0000256" key="5">
    <source>
        <dbReference type="ARBA" id="ARBA00023070"/>
    </source>
</evidence>
<evidence type="ECO:0000256" key="3">
    <source>
        <dbReference type="ARBA" id="ARBA00012535"/>
    </source>
</evidence>
<evidence type="ECO:0000259" key="7">
    <source>
        <dbReference type="Pfam" id="PF01593"/>
    </source>
</evidence>
<dbReference type="RefSeq" id="WP_344796761.1">
    <property type="nucleotide sequence ID" value="NZ_BAABBN010000004.1"/>
</dbReference>
<dbReference type="InterPro" id="IPR050281">
    <property type="entry name" value="Flavin_monoamine_oxidase"/>
</dbReference>
<keyword evidence="5" id="KW-0073">Auxin biosynthesis</keyword>
<reference evidence="9" key="1">
    <citation type="journal article" date="2019" name="Int. J. Syst. Evol. Microbiol.">
        <title>The Global Catalogue of Microorganisms (GCM) 10K type strain sequencing project: providing services to taxonomists for standard genome sequencing and annotation.</title>
        <authorList>
            <consortium name="The Broad Institute Genomics Platform"/>
            <consortium name="The Broad Institute Genome Sequencing Center for Infectious Disease"/>
            <person name="Wu L."/>
            <person name="Ma J."/>
        </authorList>
    </citation>
    <scope>NUCLEOTIDE SEQUENCE [LARGE SCALE GENOMIC DNA]</scope>
    <source>
        <strain evidence="9">JCM 17551</strain>
    </source>
</reference>
<gene>
    <name evidence="8" type="ORF">GCM10022277_13410</name>
</gene>
<evidence type="ECO:0000256" key="2">
    <source>
        <dbReference type="ARBA" id="ARBA00005833"/>
    </source>
</evidence>
<organism evidence="8 9">
    <name type="scientific">Litoribacillus peritrichatus</name>
    <dbReference type="NCBI Taxonomy" id="718191"/>
    <lineage>
        <taxon>Bacteria</taxon>
        <taxon>Pseudomonadati</taxon>
        <taxon>Pseudomonadota</taxon>
        <taxon>Gammaproteobacteria</taxon>
        <taxon>Oceanospirillales</taxon>
        <taxon>Oceanospirillaceae</taxon>
        <taxon>Litoribacillus</taxon>
    </lineage>
</organism>
<dbReference type="SUPFAM" id="SSF51905">
    <property type="entry name" value="FAD/NAD(P)-binding domain"/>
    <property type="match status" value="1"/>
</dbReference>
<dbReference type="Pfam" id="PF01593">
    <property type="entry name" value="Amino_oxidase"/>
    <property type="match status" value="1"/>
</dbReference>
<dbReference type="InterPro" id="IPR002937">
    <property type="entry name" value="Amino_oxidase"/>
</dbReference>
<comment type="caution">
    <text evidence="8">The sequence shown here is derived from an EMBL/GenBank/DDBJ whole genome shotgun (WGS) entry which is preliminary data.</text>
</comment>
<comment type="catalytic activity">
    <reaction evidence="6">
        <text>L-tryptophan + O2 = indole-3-acetamide + CO2 + H2O</text>
        <dbReference type="Rhea" id="RHEA:16165"/>
        <dbReference type="ChEBI" id="CHEBI:15377"/>
        <dbReference type="ChEBI" id="CHEBI:15379"/>
        <dbReference type="ChEBI" id="CHEBI:16031"/>
        <dbReference type="ChEBI" id="CHEBI:16526"/>
        <dbReference type="ChEBI" id="CHEBI:57912"/>
        <dbReference type="EC" id="1.13.12.3"/>
    </reaction>
</comment>
<name>A0ABP7MBV2_9GAMM</name>
<comment type="pathway">
    <text evidence="1">Plant hormone metabolism; auxin biosynthesis.</text>
</comment>
<dbReference type="Gene3D" id="3.50.50.60">
    <property type="entry name" value="FAD/NAD(P)-binding domain"/>
    <property type="match status" value="2"/>
</dbReference>
<evidence type="ECO:0000256" key="1">
    <source>
        <dbReference type="ARBA" id="ARBA00004814"/>
    </source>
</evidence>
<dbReference type="Gene3D" id="1.20.1440.240">
    <property type="match status" value="1"/>
</dbReference>
<keyword evidence="9" id="KW-1185">Reference proteome</keyword>
<dbReference type="PANTHER" id="PTHR10742:SF410">
    <property type="entry name" value="LYSINE-SPECIFIC HISTONE DEMETHYLASE 2"/>
    <property type="match status" value="1"/>
</dbReference>
<dbReference type="Proteomes" id="UP001501565">
    <property type="component" value="Unassembled WGS sequence"/>
</dbReference>